<dbReference type="InterPro" id="IPR045951">
    <property type="entry name" value="DUF6371"/>
</dbReference>
<proteinExistence type="predicted"/>
<sequence>MAYDARTGRRRKRADGSGQIDWWHNKVGEKPYHLRQCFFGEHLLKTRPKAPVAVVESEKTALVAGIYFPQFIWIASGGLSLLSRERCSALRGRQIYLFPDLNGYEKWKEKATGIAQIAKVVVSDLLEKIATPEERKQGFDLADYLLKFDPKDFREIQLKAPAGPNKHSTILRLEKSPDFDLGYPALWDAKPREKESLRLVLSPRRAEWAKMLGVAEDQLAIYSFQP</sequence>
<name>A0A3P1BM06_9BACT</name>
<dbReference type="Pfam" id="PF19898">
    <property type="entry name" value="DUF6371"/>
    <property type="match status" value="1"/>
</dbReference>
<dbReference type="Proteomes" id="UP000271925">
    <property type="component" value="Unassembled WGS sequence"/>
</dbReference>
<protein>
    <recommendedName>
        <fullName evidence="1">DUF6371 domain-containing protein</fullName>
    </recommendedName>
</protein>
<keyword evidence="3" id="KW-1185">Reference proteome</keyword>
<gene>
    <name evidence="2" type="ORF">EHT25_16335</name>
</gene>
<dbReference type="AlphaFoldDB" id="A0A3P1BM06"/>
<evidence type="ECO:0000313" key="2">
    <source>
        <dbReference type="EMBL" id="RRB02058.1"/>
    </source>
</evidence>
<accession>A0A3P1BM06</accession>
<dbReference type="OrthoDB" id="1068350at2"/>
<organism evidence="2 3">
    <name type="scientific">Larkinella rosea</name>
    <dbReference type="NCBI Taxonomy" id="2025312"/>
    <lineage>
        <taxon>Bacteria</taxon>
        <taxon>Pseudomonadati</taxon>
        <taxon>Bacteroidota</taxon>
        <taxon>Cytophagia</taxon>
        <taxon>Cytophagales</taxon>
        <taxon>Spirosomataceae</taxon>
        <taxon>Larkinella</taxon>
    </lineage>
</organism>
<feature type="domain" description="DUF6371" evidence="1">
    <location>
        <begin position="1"/>
        <end position="101"/>
    </location>
</feature>
<reference evidence="2 3" key="1">
    <citation type="submission" date="2018-11" db="EMBL/GenBank/DDBJ databases">
        <authorList>
            <person name="Zhou Z."/>
            <person name="Wang G."/>
        </authorList>
    </citation>
    <scope>NUCLEOTIDE SEQUENCE [LARGE SCALE GENOMIC DNA]</scope>
    <source>
        <strain evidence="2 3">KCTC52004</strain>
    </source>
</reference>
<evidence type="ECO:0000313" key="3">
    <source>
        <dbReference type="Proteomes" id="UP000271925"/>
    </source>
</evidence>
<comment type="caution">
    <text evidence="2">The sequence shown here is derived from an EMBL/GenBank/DDBJ whole genome shotgun (WGS) entry which is preliminary data.</text>
</comment>
<evidence type="ECO:0000259" key="1">
    <source>
        <dbReference type="Pfam" id="PF19898"/>
    </source>
</evidence>
<dbReference type="EMBL" id="RQJO01000009">
    <property type="protein sequence ID" value="RRB02058.1"/>
    <property type="molecule type" value="Genomic_DNA"/>
</dbReference>